<dbReference type="EMBL" id="JARYMX010000001">
    <property type="protein sequence ID" value="KAJ9564748.1"/>
    <property type="molecule type" value="Genomic_DNA"/>
</dbReference>
<dbReference type="InterPro" id="IPR026960">
    <property type="entry name" value="RVT-Znf"/>
</dbReference>
<feature type="domain" description="Reverse transcriptase zinc-binding" evidence="1">
    <location>
        <begin position="294"/>
        <end position="359"/>
    </location>
</feature>
<gene>
    <name evidence="2" type="ORF">OSB04_000714</name>
</gene>
<evidence type="ECO:0000313" key="3">
    <source>
        <dbReference type="Proteomes" id="UP001172457"/>
    </source>
</evidence>
<name>A0AA38TPM5_9ASTR</name>
<dbReference type="PANTHER" id="PTHR33116:SF77">
    <property type="entry name" value="RNA-DIRECTED DNA POLYMERASE"/>
    <property type="match status" value="1"/>
</dbReference>
<reference evidence="2" key="1">
    <citation type="submission" date="2023-03" db="EMBL/GenBank/DDBJ databases">
        <title>Chromosome-scale reference genome and RAD-based genetic map of yellow starthistle (Centaurea solstitialis) reveal putative structural variation and QTLs associated with invader traits.</title>
        <authorList>
            <person name="Reatini B."/>
            <person name="Cang F.A."/>
            <person name="Jiang Q."/>
            <person name="Mckibben M.T.W."/>
            <person name="Barker M.S."/>
            <person name="Rieseberg L.H."/>
            <person name="Dlugosch K.M."/>
        </authorList>
    </citation>
    <scope>NUCLEOTIDE SEQUENCE</scope>
    <source>
        <strain evidence="2">CAN-66</strain>
        <tissue evidence="2">Leaf</tissue>
    </source>
</reference>
<evidence type="ECO:0000313" key="2">
    <source>
        <dbReference type="EMBL" id="KAJ9564748.1"/>
    </source>
</evidence>
<dbReference type="PANTHER" id="PTHR33116">
    <property type="entry name" value="REVERSE TRANSCRIPTASE ZINC-BINDING DOMAIN-CONTAINING PROTEIN-RELATED-RELATED"/>
    <property type="match status" value="1"/>
</dbReference>
<dbReference type="AlphaFoldDB" id="A0AA38TPM5"/>
<sequence>MVLSKLLAIYSLKYMHENKLSKWKAKMISFGGRWTLVKSVLGSVSLYYFSLFCAPVSVLNSLEKGGGSCEREESFKGCHWVKWSKVLNSFQNGGLNVGSLKDLNQGLLGKWWWRFHEQSDALWVKVIRSLFGREGSLSGGGVERRRGNSVWSYIVRVGREIDGLGVQFSTSIGKEVGNGEDTKFWEDVWLEGGCLKNKFGRLYQLEVNKRALIADRGTFIGDGWNWVWGWRRDPRGREVGELEELQSFIRGVHPSRGRADRLVWRLDPLNGFSVKALRGLVEEARGRRSGVGDHTTWLNAVSKKVCIFAWRSKLRRIPARVELAKKGIDLDSTLCPRCSCEEESVDHALVNCTKVKSLWSLIGRWWKLDIEACNSLEAIWELSSQWGCNGKGSQRWLTTSWCILYLIWSERNKLVFGQINNSLDDLFLGFQRRSFEWITKRDKELALDWKSWLTDPFGV</sequence>
<protein>
    <recommendedName>
        <fullName evidence="1">Reverse transcriptase zinc-binding domain-containing protein</fullName>
    </recommendedName>
</protein>
<dbReference type="Proteomes" id="UP001172457">
    <property type="component" value="Chromosome 1"/>
</dbReference>
<proteinExistence type="predicted"/>
<keyword evidence="3" id="KW-1185">Reference proteome</keyword>
<evidence type="ECO:0000259" key="1">
    <source>
        <dbReference type="Pfam" id="PF13966"/>
    </source>
</evidence>
<accession>A0AA38TPM5</accession>
<organism evidence="2 3">
    <name type="scientific">Centaurea solstitialis</name>
    <name type="common">yellow star-thistle</name>
    <dbReference type="NCBI Taxonomy" id="347529"/>
    <lineage>
        <taxon>Eukaryota</taxon>
        <taxon>Viridiplantae</taxon>
        <taxon>Streptophyta</taxon>
        <taxon>Embryophyta</taxon>
        <taxon>Tracheophyta</taxon>
        <taxon>Spermatophyta</taxon>
        <taxon>Magnoliopsida</taxon>
        <taxon>eudicotyledons</taxon>
        <taxon>Gunneridae</taxon>
        <taxon>Pentapetalae</taxon>
        <taxon>asterids</taxon>
        <taxon>campanulids</taxon>
        <taxon>Asterales</taxon>
        <taxon>Asteraceae</taxon>
        <taxon>Carduoideae</taxon>
        <taxon>Cardueae</taxon>
        <taxon>Centaureinae</taxon>
        <taxon>Centaurea</taxon>
    </lineage>
</organism>
<comment type="caution">
    <text evidence="2">The sequence shown here is derived from an EMBL/GenBank/DDBJ whole genome shotgun (WGS) entry which is preliminary data.</text>
</comment>
<dbReference type="Pfam" id="PF13966">
    <property type="entry name" value="zf-RVT"/>
    <property type="match status" value="1"/>
</dbReference>